<comment type="caution">
    <text evidence="2">The sequence shown here is derived from an EMBL/GenBank/DDBJ whole genome shotgun (WGS) entry which is preliminary data.</text>
</comment>
<keyword evidence="3" id="KW-1185">Reference proteome</keyword>
<accession>A0A5M6IRH8</accession>
<dbReference type="Pfam" id="PF00480">
    <property type="entry name" value="ROK"/>
    <property type="match status" value="1"/>
</dbReference>
<dbReference type="InterPro" id="IPR043129">
    <property type="entry name" value="ATPase_NBD"/>
</dbReference>
<dbReference type="InterPro" id="IPR000600">
    <property type="entry name" value="ROK"/>
</dbReference>
<dbReference type="Gene3D" id="3.30.420.40">
    <property type="match status" value="1"/>
</dbReference>
<sequence>MPSSTSGDPASPIATHGGSVLPAVCVDAYNAELRSDEGFLGDRASRGAFRDTLESWRERLRTAGEDPFGDTPTETIGKSTLDRVLADGDPNAAGVVQAAIEAFAQEFAGVIRHLLRTPDWQGTPRIVVGGGLRGGRIGELVIGRTAVLLKGERCEVDLLPIRHDPDEAGLIGCAHLAPTWLFAGHDSILGVDIGGTNIRAGLVELRLDRGPDLARTRVREPLLWRHRKDQPGREQAVERLAEMLRTLIERAHKKKQMLAPFIGIGCPGLIRPDGRIARGGQNLPGDWEAEDFNLPARLREAIPAIGSHETVCLLHNDAVVQGLSEAPFMRDVPQWGVLTIGTGLGNARFTNRPRPP</sequence>
<organism evidence="2 3">
    <name type="scientific">Rhodovastum atsumiense</name>
    <dbReference type="NCBI Taxonomy" id="504468"/>
    <lineage>
        <taxon>Bacteria</taxon>
        <taxon>Pseudomonadati</taxon>
        <taxon>Pseudomonadota</taxon>
        <taxon>Alphaproteobacteria</taxon>
        <taxon>Acetobacterales</taxon>
        <taxon>Acetobacteraceae</taxon>
        <taxon>Rhodovastum</taxon>
    </lineage>
</organism>
<evidence type="ECO:0000256" key="1">
    <source>
        <dbReference type="ARBA" id="ARBA00006479"/>
    </source>
</evidence>
<dbReference type="PANTHER" id="PTHR18964:SF149">
    <property type="entry name" value="BIFUNCTIONAL UDP-N-ACETYLGLUCOSAMINE 2-EPIMERASE_N-ACETYLMANNOSAMINE KINASE"/>
    <property type="match status" value="1"/>
</dbReference>
<gene>
    <name evidence="2" type="ORF">F1189_17870</name>
</gene>
<protein>
    <submittedName>
        <fullName evidence="2">ROK family protein</fullName>
    </submittedName>
</protein>
<dbReference type="CDD" id="cd23763">
    <property type="entry name" value="ASKHA_ATPase_ROK"/>
    <property type="match status" value="1"/>
</dbReference>
<dbReference type="RefSeq" id="WP_150042227.1">
    <property type="nucleotide sequence ID" value="NZ_OW485601.1"/>
</dbReference>
<name>A0A5M6IRH8_9PROT</name>
<comment type="similarity">
    <text evidence="1">Belongs to the ROK (NagC/XylR) family.</text>
</comment>
<dbReference type="PANTHER" id="PTHR18964">
    <property type="entry name" value="ROK (REPRESSOR, ORF, KINASE) FAMILY"/>
    <property type="match status" value="1"/>
</dbReference>
<evidence type="ECO:0000313" key="2">
    <source>
        <dbReference type="EMBL" id="KAA5610791.1"/>
    </source>
</evidence>
<dbReference type="EMBL" id="VWPK01000028">
    <property type="protein sequence ID" value="KAA5610791.1"/>
    <property type="molecule type" value="Genomic_DNA"/>
</dbReference>
<dbReference type="Proteomes" id="UP000325255">
    <property type="component" value="Unassembled WGS sequence"/>
</dbReference>
<dbReference type="AlphaFoldDB" id="A0A5M6IRH8"/>
<dbReference type="OrthoDB" id="7903685at2"/>
<proteinExistence type="inferred from homology"/>
<reference evidence="2 3" key="1">
    <citation type="submission" date="2019-09" db="EMBL/GenBank/DDBJ databases">
        <title>Genome sequence of Rhodovastum atsumiense, a diverse member of the Acetobacteraceae family of non-sulfur purple photosynthetic bacteria.</title>
        <authorList>
            <person name="Meyer T."/>
            <person name="Kyndt J."/>
        </authorList>
    </citation>
    <scope>NUCLEOTIDE SEQUENCE [LARGE SCALE GENOMIC DNA]</scope>
    <source>
        <strain evidence="2 3">DSM 21279</strain>
    </source>
</reference>
<dbReference type="SUPFAM" id="SSF53067">
    <property type="entry name" value="Actin-like ATPase domain"/>
    <property type="match status" value="1"/>
</dbReference>
<evidence type="ECO:0000313" key="3">
    <source>
        <dbReference type="Proteomes" id="UP000325255"/>
    </source>
</evidence>